<feature type="binding site" evidence="9">
    <location>
        <position position="136"/>
    </location>
    <ligand>
        <name>Fe(2+)</name>
        <dbReference type="ChEBI" id="CHEBI:29033"/>
    </ligand>
</feature>
<feature type="binding site" evidence="9">
    <location>
        <position position="93"/>
    </location>
    <ligand>
        <name>Ni(2+)</name>
        <dbReference type="ChEBI" id="CHEBI:49786"/>
    </ligand>
</feature>
<evidence type="ECO:0000256" key="9">
    <source>
        <dbReference type="HAMAP-Rule" id="MF_01682"/>
    </source>
</evidence>
<keyword evidence="6 9" id="KW-0560">Oxidoreductase</keyword>
<evidence type="ECO:0000256" key="3">
    <source>
        <dbReference type="ARBA" id="ARBA00022605"/>
    </source>
</evidence>
<sequence length="193" mass="21470">MATITIPAEDRRITDRDEIARHLAPVGIWHECWPVEGRIGAEATNDDILAAYAPEIERLKERGAFVTADVINVSPDTPNLDAMLAKFDKEHTHSEDEVRFTVAGRGVFWINPVEGPVFSIEVEAGDLINVPAGTRHWFHLCTNRSIRCIRLFEDASGWTPEYAQDGVDGAYAPVCWGPEYVASDRVDTPAIKL</sequence>
<keyword evidence="3 9" id="KW-0028">Amino-acid biosynthesis</keyword>
<comment type="cofactor">
    <cofactor evidence="9">
        <name>Ni(2+)</name>
        <dbReference type="ChEBI" id="CHEBI:49786"/>
    </cofactor>
    <text evidence="9">Binds 1 nickel ion per monomer.</text>
</comment>
<feature type="binding site" evidence="9">
    <location>
        <position position="97"/>
    </location>
    <ligand>
        <name>Fe(2+)</name>
        <dbReference type="ChEBI" id="CHEBI:29033"/>
    </ligand>
</feature>
<dbReference type="Gene3D" id="2.60.120.10">
    <property type="entry name" value="Jelly Rolls"/>
    <property type="match status" value="1"/>
</dbReference>
<dbReference type="UniPathway" id="UPA00904">
    <property type="reaction ID" value="UER00878"/>
</dbReference>
<dbReference type="HAMAP" id="MF_01682">
    <property type="entry name" value="Salvage_MtnD"/>
    <property type="match status" value="1"/>
</dbReference>
<evidence type="ECO:0000256" key="2">
    <source>
        <dbReference type="ARBA" id="ARBA00022596"/>
    </source>
</evidence>
<organism evidence="10 11">
    <name type="scientific">Pirellulimonas nuda</name>
    <dbReference type="NCBI Taxonomy" id="2528009"/>
    <lineage>
        <taxon>Bacteria</taxon>
        <taxon>Pseudomonadati</taxon>
        <taxon>Planctomycetota</taxon>
        <taxon>Planctomycetia</taxon>
        <taxon>Pirellulales</taxon>
        <taxon>Lacipirellulaceae</taxon>
        <taxon>Pirellulimonas</taxon>
    </lineage>
</organism>
<dbReference type="AlphaFoldDB" id="A0A518D816"/>
<keyword evidence="7 9" id="KW-0408">Iron</keyword>
<dbReference type="KEGG" id="pnd:Pla175_09920"/>
<comment type="pathway">
    <text evidence="9">Amino-acid biosynthesis; L-methionine biosynthesis via salvage pathway; L-methionine from S-methyl-5-thio-alpha-D-ribose 1-phosphate: step 5/6.</text>
</comment>
<dbReference type="GO" id="GO:0005506">
    <property type="term" value="F:iron ion binding"/>
    <property type="evidence" value="ECO:0007669"/>
    <property type="project" value="UniProtKB-UniRule"/>
</dbReference>
<dbReference type="GO" id="GO:0019509">
    <property type="term" value="P:L-methionine salvage from methylthioadenosine"/>
    <property type="evidence" value="ECO:0007669"/>
    <property type="project" value="UniProtKB-UniRule"/>
</dbReference>
<evidence type="ECO:0000256" key="8">
    <source>
        <dbReference type="ARBA" id="ARBA00023167"/>
    </source>
</evidence>
<feature type="binding site" evidence="9">
    <location>
        <position position="97"/>
    </location>
    <ligand>
        <name>Ni(2+)</name>
        <dbReference type="ChEBI" id="CHEBI:49786"/>
    </ligand>
</feature>
<feature type="site" description="Important to generate the dianion" evidence="9">
    <location>
        <position position="99"/>
    </location>
</feature>
<dbReference type="PANTHER" id="PTHR23418:SF0">
    <property type="entry name" value="ACIREDUCTONE DIOXYGENASE"/>
    <property type="match status" value="1"/>
</dbReference>
<evidence type="ECO:0000313" key="10">
    <source>
        <dbReference type="EMBL" id="QDU87627.1"/>
    </source>
</evidence>
<comment type="catalytic activity">
    <reaction evidence="9">
        <text>1,2-dihydroxy-5-(methylsulfanyl)pent-1-en-3-one + O2 = 3-(methylsulfanyl)propanoate + CO + formate + 2 H(+)</text>
        <dbReference type="Rhea" id="RHEA:14161"/>
        <dbReference type="ChEBI" id="CHEBI:15378"/>
        <dbReference type="ChEBI" id="CHEBI:15379"/>
        <dbReference type="ChEBI" id="CHEBI:15740"/>
        <dbReference type="ChEBI" id="CHEBI:17245"/>
        <dbReference type="ChEBI" id="CHEBI:49016"/>
        <dbReference type="ChEBI" id="CHEBI:49252"/>
        <dbReference type="EC" id="1.13.11.53"/>
    </reaction>
</comment>
<feature type="site" description="May play a role in transmitting local conformational changes" evidence="9">
    <location>
        <position position="96"/>
    </location>
</feature>
<evidence type="ECO:0000313" key="11">
    <source>
        <dbReference type="Proteomes" id="UP000317429"/>
    </source>
</evidence>
<dbReference type="EC" id="1.13.11.53" evidence="9"/>
<dbReference type="EMBL" id="CP036291">
    <property type="protein sequence ID" value="QDU87627.1"/>
    <property type="molecule type" value="Genomic_DNA"/>
</dbReference>
<name>A0A518D816_9BACT</name>
<proteinExistence type="inferred from homology"/>
<dbReference type="GO" id="GO:0010308">
    <property type="term" value="F:acireductone dioxygenase (Ni2+-requiring) activity"/>
    <property type="evidence" value="ECO:0007669"/>
    <property type="project" value="UniProtKB-UniRule"/>
</dbReference>
<keyword evidence="2 9" id="KW-0533">Nickel</keyword>
<dbReference type="InterPro" id="IPR014710">
    <property type="entry name" value="RmlC-like_jellyroll"/>
</dbReference>
<comment type="catalytic activity">
    <reaction evidence="1 9">
        <text>1,2-dihydroxy-5-(methylsulfanyl)pent-1-en-3-one + O2 = 4-methylsulfanyl-2-oxobutanoate + formate + 2 H(+)</text>
        <dbReference type="Rhea" id="RHEA:24504"/>
        <dbReference type="ChEBI" id="CHEBI:15378"/>
        <dbReference type="ChEBI" id="CHEBI:15379"/>
        <dbReference type="ChEBI" id="CHEBI:15740"/>
        <dbReference type="ChEBI" id="CHEBI:16723"/>
        <dbReference type="ChEBI" id="CHEBI:49252"/>
        <dbReference type="EC" id="1.13.11.54"/>
    </reaction>
</comment>
<feature type="site" description="May play a role in metal incorporation in vivo" evidence="9">
    <location>
        <position position="90"/>
    </location>
</feature>
<gene>
    <name evidence="9 10" type="primary">mtnD</name>
    <name evidence="10" type="ORF">Pla175_09920</name>
</gene>
<keyword evidence="4 9" id="KW-0479">Metal-binding</keyword>
<evidence type="ECO:0000256" key="5">
    <source>
        <dbReference type="ARBA" id="ARBA00022964"/>
    </source>
</evidence>
<comment type="similarity">
    <text evidence="9">Belongs to the acireductone dioxygenase (ARD) family.</text>
</comment>
<feature type="binding site" evidence="9">
    <location>
        <position position="136"/>
    </location>
    <ligand>
        <name>Ni(2+)</name>
        <dbReference type="ChEBI" id="CHEBI:49786"/>
    </ligand>
</feature>
<reference evidence="10 11" key="1">
    <citation type="submission" date="2019-02" db="EMBL/GenBank/DDBJ databases">
        <title>Deep-cultivation of Planctomycetes and their phenomic and genomic characterization uncovers novel biology.</title>
        <authorList>
            <person name="Wiegand S."/>
            <person name="Jogler M."/>
            <person name="Boedeker C."/>
            <person name="Pinto D."/>
            <person name="Vollmers J."/>
            <person name="Rivas-Marin E."/>
            <person name="Kohn T."/>
            <person name="Peeters S.H."/>
            <person name="Heuer A."/>
            <person name="Rast P."/>
            <person name="Oberbeckmann S."/>
            <person name="Bunk B."/>
            <person name="Jeske O."/>
            <person name="Meyerdierks A."/>
            <person name="Storesund J.E."/>
            <person name="Kallscheuer N."/>
            <person name="Luecker S."/>
            <person name="Lage O.M."/>
            <person name="Pohl T."/>
            <person name="Merkel B.J."/>
            <person name="Hornburger P."/>
            <person name="Mueller R.-W."/>
            <person name="Bruemmer F."/>
            <person name="Labrenz M."/>
            <person name="Spormann A.M."/>
            <person name="Op den Camp H."/>
            <person name="Overmann J."/>
            <person name="Amann R."/>
            <person name="Jetten M.S.M."/>
            <person name="Mascher T."/>
            <person name="Medema M.H."/>
            <person name="Devos D.P."/>
            <person name="Kaster A.-K."/>
            <person name="Ovreas L."/>
            <person name="Rohde M."/>
            <person name="Galperin M.Y."/>
            <person name="Jogler C."/>
        </authorList>
    </citation>
    <scope>NUCLEOTIDE SEQUENCE [LARGE SCALE GENOMIC DNA]</scope>
    <source>
        <strain evidence="10 11">Pla175</strain>
    </source>
</reference>
<dbReference type="Proteomes" id="UP000317429">
    <property type="component" value="Chromosome"/>
</dbReference>
<evidence type="ECO:0000256" key="1">
    <source>
        <dbReference type="ARBA" id="ARBA00000428"/>
    </source>
</evidence>
<dbReference type="GO" id="GO:0010309">
    <property type="term" value="F:acireductone dioxygenase [iron(II)-requiring] activity"/>
    <property type="evidence" value="ECO:0007669"/>
    <property type="project" value="UniProtKB-UniRule"/>
</dbReference>
<keyword evidence="5 9" id="KW-0223">Dioxygenase</keyword>
<dbReference type="Pfam" id="PF03079">
    <property type="entry name" value="ARD"/>
    <property type="match status" value="1"/>
</dbReference>
<feature type="binding site" evidence="9">
    <location>
        <position position="91"/>
    </location>
    <ligand>
        <name>Ni(2+)</name>
        <dbReference type="ChEBI" id="CHEBI:49786"/>
    </ligand>
</feature>
<dbReference type="InterPro" id="IPR011051">
    <property type="entry name" value="RmlC_Cupin_sf"/>
</dbReference>
<evidence type="ECO:0000256" key="6">
    <source>
        <dbReference type="ARBA" id="ARBA00023002"/>
    </source>
</evidence>
<dbReference type="InterPro" id="IPR004313">
    <property type="entry name" value="ARD"/>
</dbReference>
<comment type="subunit">
    <text evidence="9">Monomer.</text>
</comment>
<feature type="binding site" evidence="9">
    <location>
        <position position="93"/>
    </location>
    <ligand>
        <name>Fe(2+)</name>
        <dbReference type="ChEBI" id="CHEBI:29033"/>
    </ligand>
</feature>
<dbReference type="OrthoDB" id="9795636at2"/>
<dbReference type="GO" id="GO:0019284">
    <property type="term" value="P:L-methionine salvage from S-adenosylmethionine"/>
    <property type="evidence" value="ECO:0007669"/>
    <property type="project" value="InterPro"/>
</dbReference>
<keyword evidence="11" id="KW-1185">Reference proteome</keyword>
<feature type="binding site" evidence="9">
    <location>
        <position position="91"/>
    </location>
    <ligand>
        <name>Fe(2+)</name>
        <dbReference type="ChEBI" id="CHEBI:29033"/>
    </ligand>
</feature>
<dbReference type="GO" id="GO:0016151">
    <property type="term" value="F:nickel cation binding"/>
    <property type="evidence" value="ECO:0007669"/>
    <property type="project" value="UniProtKB-UniRule"/>
</dbReference>
<comment type="function">
    <text evidence="9">Catalyzes 2 different reactions between oxygene and the acireductone 1,2-dihydroxy-3-keto-5-methylthiopentene (DHK-MTPene) depending upon the metal bound in the active site. Fe-containing acireductone dioxygenase (Fe-ARD) produces formate and 2-keto-4-methylthiobutyrate (KMTB), the alpha-ketoacid precursor of methionine in the methionine recycle pathway. Ni-containing acireductone dioxygenase (Ni-ARD) produces methylthiopropionate, carbon monoxide and formate, and does not lie on the methionine recycle pathway.</text>
</comment>
<evidence type="ECO:0000256" key="7">
    <source>
        <dbReference type="ARBA" id="ARBA00023004"/>
    </source>
</evidence>
<protein>
    <recommendedName>
        <fullName evidence="9">Acireductone dioxygenase</fullName>
    </recommendedName>
    <alternativeName>
        <fullName evidence="9">1,2-dihydroxy-3-keto-5-methylthiopentene dioxygenase</fullName>
        <shortName evidence="9">DHK-MTPene dioxygenase</shortName>
    </alternativeName>
    <alternativeName>
        <fullName evidence="9">Acireductone dioxygenase (Fe(2+)-requiring)</fullName>
        <shortName evidence="9">ARD'</shortName>
        <shortName evidence="9">Fe-ARD</shortName>
        <ecNumber evidence="9">1.13.11.54</ecNumber>
    </alternativeName>
    <alternativeName>
        <fullName evidence="9">Acireductone dioxygenase (Ni(2+)-requiring)</fullName>
        <shortName evidence="9">ARD</shortName>
        <shortName evidence="9">Ni-ARD</shortName>
        <ecNumber evidence="9">1.13.11.53</ecNumber>
    </alternativeName>
</protein>
<dbReference type="EC" id="1.13.11.54" evidence="9"/>
<dbReference type="CDD" id="cd02232">
    <property type="entry name" value="cupin_ARD"/>
    <property type="match status" value="1"/>
</dbReference>
<evidence type="ECO:0000256" key="4">
    <source>
        <dbReference type="ARBA" id="ARBA00022723"/>
    </source>
</evidence>
<dbReference type="SUPFAM" id="SSF51182">
    <property type="entry name" value="RmlC-like cupins"/>
    <property type="match status" value="1"/>
</dbReference>
<dbReference type="InterPro" id="IPR023956">
    <property type="entry name" value="ARD_bac"/>
</dbReference>
<comment type="cofactor">
    <cofactor evidence="9">
        <name>Fe(2+)</name>
        <dbReference type="ChEBI" id="CHEBI:29033"/>
    </cofactor>
    <text evidence="9">Binds 1 Fe(2+) cation per monomer.</text>
</comment>
<accession>A0A518D816</accession>
<keyword evidence="8 9" id="KW-0486">Methionine biosynthesis</keyword>
<dbReference type="PANTHER" id="PTHR23418">
    <property type="entry name" value="ACIREDUCTONE DIOXYGENASE"/>
    <property type="match status" value="1"/>
</dbReference>